<dbReference type="Gene3D" id="1.10.10.10">
    <property type="entry name" value="Winged helix-like DNA-binding domain superfamily/Winged helix DNA-binding domain"/>
    <property type="match status" value="1"/>
</dbReference>
<dbReference type="InterPro" id="IPR003018">
    <property type="entry name" value="GAF"/>
</dbReference>
<feature type="domain" description="HTH luxR-type" evidence="6">
    <location>
        <begin position="294"/>
        <end position="359"/>
    </location>
</feature>
<gene>
    <name evidence="8" type="ORF">UFOPK3423_00528</name>
</gene>
<dbReference type="InterPro" id="IPR051015">
    <property type="entry name" value="EvgA-like"/>
</dbReference>
<evidence type="ECO:0000256" key="1">
    <source>
        <dbReference type="ARBA" id="ARBA00022679"/>
    </source>
</evidence>
<dbReference type="PRINTS" id="PR00038">
    <property type="entry name" value="HTHLUXR"/>
</dbReference>
<dbReference type="PANTHER" id="PTHR45566">
    <property type="entry name" value="HTH-TYPE TRANSCRIPTIONAL REGULATOR YHJB-RELATED"/>
    <property type="match status" value="1"/>
</dbReference>
<evidence type="ECO:0000259" key="7">
    <source>
        <dbReference type="PROSITE" id="PS50110"/>
    </source>
</evidence>
<dbReference type="GO" id="GO:0006355">
    <property type="term" value="P:regulation of DNA-templated transcription"/>
    <property type="evidence" value="ECO:0007669"/>
    <property type="project" value="InterPro"/>
</dbReference>
<dbReference type="GO" id="GO:0000160">
    <property type="term" value="P:phosphorelay signal transduction system"/>
    <property type="evidence" value="ECO:0007669"/>
    <property type="project" value="InterPro"/>
</dbReference>
<dbReference type="InterPro" id="IPR001789">
    <property type="entry name" value="Sig_transdc_resp-reg_receiver"/>
</dbReference>
<dbReference type="SUPFAM" id="SSF55781">
    <property type="entry name" value="GAF domain-like"/>
    <property type="match status" value="1"/>
</dbReference>
<dbReference type="SUPFAM" id="SSF46894">
    <property type="entry name" value="C-terminal effector domain of the bipartite response regulators"/>
    <property type="match status" value="1"/>
</dbReference>
<protein>
    <submittedName>
        <fullName evidence="8">Unannotated protein</fullName>
    </submittedName>
</protein>
<evidence type="ECO:0000256" key="3">
    <source>
        <dbReference type="ARBA" id="ARBA00023015"/>
    </source>
</evidence>
<dbReference type="PANTHER" id="PTHR45566:SF1">
    <property type="entry name" value="HTH-TYPE TRANSCRIPTIONAL REGULATOR YHJB-RELATED"/>
    <property type="match status" value="1"/>
</dbReference>
<dbReference type="InterPro" id="IPR036388">
    <property type="entry name" value="WH-like_DNA-bd_sf"/>
</dbReference>
<dbReference type="InterPro" id="IPR000792">
    <property type="entry name" value="Tscrpt_reg_LuxR_C"/>
</dbReference>
<proteinExistence type="predicted"/>
<dbReference type="Gene3D" id="3.30.450.40">
    <property type="match status" value="1"/>
</dbReference>
<evidence type="ECO:0000259" key="6">
    <source>
        <dbReference type="PROSITE" id="PS50043"/>
    </source>
</evidence>
<keyword evidence="4" id="KW-0238">DNA-binding</keyword>
<dbReference type="InterPro" id="IPR011006">
    <property type="entry name" value="CheY-like_superfamily"/>
</dbReference>
<keyword evidence="1" id="KW-0808">Transferase</keyword>
<evidence type="ECO:0000256" key="5">
    <source>
        <dbReference type="ARBA" id="ARBA00023163"/>
    </source>
</evidence>
<keyword evidence="3" id="KW-0805">Transcription regulation</keyword>
<reference evidence="8" key="1">
    <citation type="submission" date="2020-05" db="EMBL/GenBank/DDBJ databases">
        <authorList>
            <person name="Chiriac C."/>
            <person name="Salcher M."/>
            <person name="Ghai R."/>
            <person name="Kavagutti S V."/>
        </authorList>
    </citation>
    <scope>NUCLEOTIDE SEQUENCE</scope>
</reference>
<keyword evidence="2" id="KW-0418">Kinase</keyword>
<sequence length="377" mass="39426">MGIVRAVNTRLESGPCEASLNEVLRLMCDELSVDRISLHAINEAQGTFRVVAAAGRPVLAVDTELPISISTQITMALDGQVFRRSNFDDESFGTALESFVRALGFKTGVSVPLFLGSRPVGAITASCVDANVACDPILEAFEGVAANLALALHARETAGATWAVVCHDDPVTAEGIARIAEHVLDVSVRVCGTYEALVAADGRRAPAGELLICDMAFDGRRLDEFLPEAHAAGISGPVLIVASNPSKAALSLAVRVGVLGFVARSAGPQEIEHAILAVHSGRVHGLDRAVAGLEAAPDVALTPQEARVLVLLERGLRFKQIAIEMSISESTAKGYARNLFAKLGATSRSEAVYFARRCGLLDLLAPGGAGDEVTVAG</sequence>
<dbReference type="InterPro" id="IPR016032">
    <property type="entry name" value="Sig_transdc_resp-reg_C-effctor"/>
</dbReference>
<dbReference type="PROSITE" id="PS50043">
    <property type="entry name" value="HTH_LUXR_2"/>
    <property type="match status" value="1"/>
</dbReference>
<organism evidence="8">
    <name type="scientific">freshwater metagenome</name>
    <dbReference type="NCBI Taxonomy" id="449393"/>
    <lineage>
        <taxon>unclassified sequences</taxon>
        <taxon>metagenomes</taxon>
        <taxon>ecological metagenomes</taxon>
    </lineage>
</organism>
<evidence type="ECO:0000256" key="4">
    <source>
        <dbReference type="ARBA" id="ARBA00023125"/>
    </source>
</evidence>
<dbReference type="Gene3D" id="3.40.50.2300">
    <property type="match status" value="1"/>
</dbReference>
<name>A0A6J7D7E4_9ZZZZ</name>
<dbReference type="EMBL" id="CAFBLQ010000041">
    <property type="protein sequence ID" value="CAB4866872.1"/>
    <property type="molecule type" value="Genomic_DNA"/>
</dbReference>
<accession>A0A6J7D7E4</accession>
<dbReference type="AlphaFoldDB" id="A0A6J7D7E4"/>
<dbReference type="Pfam" id="PF01590">
    <property type="entry name" value="GAF"/>
    <property type="match status" value="1"/>
</dbReference>
<evidence type="ECO:0000256" key="2">
    <source>
        <dbReference type="ARBA" id="ARBA00022777"/>
    </source>
</evidence>
<dbReference type="PROSITE" id="PS50110">
    <property type="entry name" value="RESPONSE_REGULATORY"/>
    <property type="match status" value="1"/>
</dbReference>
<dbReference type="Pfam" id="PF00196">
    <property type="entry name" value="GerE"/>
    <property type="match status" value="1"/>
</dbReference>
<evidence type="ECO:0000313" key="8">
    <source>
        <dbReference type="EMBL" id="CAB4866872.1"/>
    </source>
</evidence>
<dbReference type="SUPFAM" id="SSF52172">
    <property type="entry name" value="CheY-like"/>
    <property type="match status" value="1"/>
</dbReference>
<keyword evidence="5" id="KW-0804">Transcription</keyword>
<dbReference type="SMART" id="SM00421">
    <property type="entry name" value="HTH_LUXR"/>
    <property type="match status" value="1"/>
</dbReference>
<dbReference type="GO" id="GO:0003677">
    <property type="term" value="F:DNA binding"/>
    <property type="evidence" value="ECO:0007669"/>
    <property type="project" value="UniProtKB-KW"/>
</dbReference>
<feature type="domain" description="Response regulatory" evidence="7">
    <location>
        <begin position="162"/>
        <end position="279"/>
    </location>
</feature>
<dbReference type="InterPro" id="IPR029016">
    <property type="entry name" value="GAF-like_dom_sf"/>
</dbReference>
<dbReference type="CDD" id="cd06170">
    <property type="entry name" value="LuxR_C_like"/>
    <property type="match status" value="1"/>
</dbReference>
<dbReference type="GO" id="GO:0016301">
    <property type="term" value="F:kinase activity"/>
    <property type="evidence" value="ECO:0007669"/>
    <property type="project" value="UniProtKB-KW"/>
</dbReference>